<feature type="compositionally biased region" description="Basic and acidic residues" evidence="1">
    <location>
        <begin position="93"/>
        <end position="105"/>
    </location>
</feature>
<evidence type="ECO:0000313" key="2">
    <source>
        <dbReference type="EMBL" id="CAD6334413.1"/>
    </source>
</evidence>
<keyword evidence="3" id="KW-1185">Reference proteome</keyword>
<protein>
    <submittedName>
        <fullName evidence="2">Uncharacterized protein</fullName>
    </submittedName>
</protein>
<dbReference type="OrthoDB" id="713468at2759"/>
<comment type="caution">
    <text evidence="2">The sequence shown here is derived from an EMBL/GenBank/DDBJ whole genome shotgun (WGS) entry which is preliminary data.</text>
</comment>
<dbReference type="PANTHER" id="PTHR33377">
    <property type="entry name" value="OS10G0134700 PROTEIN-RELATED"/>
    <property type="match status" value="1"/>
</dbReference>
<reference evidence="2" key="1">
    <citation type="submission" date="2020-10" db="EMBL/GenBank/DDBJ databases">
        <authorList>
            <person name="Han B."/>
            <person name="Lu T."/>
            <person name="Zhao Q."/>
            <person name="Huang X."/>
            <person name="Zhao Y."/>
        </authorList>
    </citation>
    <scope>NUCLEOTIDE SEQUENCE</scope>
</reference>
<organism evidence="2 3">
    <name type="scientific">Miscanthus lutarioriparius</name>
    <dbReference type="NCBI Taxonomy" id="422564"/>
    <lineage>
        <taxon>Eukaryota</taxon>
        <taxon>Viridiplantae</taxon>
        <taxon>Streptophyta</taxon>
        <taxon>Embryophyta</taxon>
        <taxon>Tracheophyta</taxon>
        <taxon>Spermatophyta</taxon>
        <taxon>Magnoliopsida</taxon>
        <taxon>Liliopsida</taxon>
        <taxon>Poales</taxon>
        <taxon>Poaceae</taxon>
        <taxon>PACMAD clade</taxon>
        <taxon>Panicoideae</taxon>
        <taxon>Andropogonodae</taxon>
        <taxon>Andropogoneae</taxon>
        <taxon>Saccharinae</taxon>
        <taxon>Miscanthus</taxon>
    </lineage>
</organism>
<evidence type="ECO:0000256" key="1">
    <source>
        <dbReference type="SAM" id="MobiDB-lite"/>
    </source>
</evidence>
<feature type="region of interest" description="Disordered" evidence="1">
    <location>
        <begin position="88"/>
        <end position="115"/>
    </location>
</feature>
<gene>
    <name evidence="2" type="ORF">NCGR_LOCUS58511</name>
</gene>
<evidence type="ECO:0000313" key="3">
    <source>
        <dbReference type="Proteomes" id="UP000604825"/>
    </source>
</evidence>
<accession>A0A811RZZ8</accession>
<name>A0A811RZZ8_9POAL</name>
<dbReference type="AlphaFoldDB" id="A0A811RZZ8"/>
<sequence>MAAQMLSSAVAQEAVSQALSNLKERYGNKSDGKEHMERMVMAHIKLEAALETSNKWNITSLPLLRWQSKLKRAVQECDHTLRRCKQRLEEEEDRQHRQKDLRYDGSRTSSSSEPLPCDVYLEPVTQVHLLGQVAFVSRGQPTECTIVNGETCPMRGSSFLKLGGHLWPHASSEDMLPAVGGSATEMINREVAPCGLYANISFEQLGEIMLPKAEDCLGGNVAATSYRILWNSKHGSAYLQSDKTPWPPIPSVGETEVEKSETKSVQEGAAPMDK</sequence>
<proteinExistence type="predicted"/>
<dbReference type="PANTHER" id="PTHR33377:SF99">
    <property type="entry name" value="OSJNBB0004G23.8-LIKE PROTEIN"/>
    <property type="match status" value="1"/>
</dbReference>
<feature type="region of interest" description="Disordered" evidence="1">
    <location>
        <begin position="240"/>
        <end position="274"/>
    </location>
</feature>
<dbReference type="EMBL" id="CAJGYO010000017">
    <property type="protein sequence ID" value="CAD6334413.1"/>
    <property type="molecule type" value="Genomic_DNA"/>
</dbReference>
<dbReference type="Proteomes" id="UP000604825">
    <property type="component" value="Unassembled WGS sequence"/>
</dbReference>